<dbReference type="GO" id="GO:0006526">
    <property type="term" value="P:L-arginine biosynthetic process"/>
    <property type="evidence" value="ECO:0007669"/>
    <property type="project" value="UniProtKB-KW"/>
</dbReference>
<evidence type="ECO:0000256" key="1">
    <source>
        <dbReference type="ARBA" id="ARBA00004828"/>
    </source>
</evidence>
<keyword evidence="4" id="KW-0028">Amino-acid biosynthesis</keyword>
<dbReference type="FunFam" id="3.40.1160.10:FF:000004">
    <property type="entry name" value="Acetylglutamate kinase"/>
    <property type="match status" value="1"/>
</dbReference>
<dbReference type="Pfam" id="PF00696">
    <property type="entry name" value="AA_kinase"/>
    <property type="match status" value="1"/>
</dbReference>
<keyword evidence="12" id="KW-1185">Reference proteome</keyword>
<name>A0A1Q9DI71_SYMMI</name>
<dbReference type="SUPFAM" id="SSF53633">
    <property type="entry name" value="Carbamate kinase-like"/>
    <property type="match status" value="1"/>
</dbReference>
<gene>
    <name evidence="11" type="primary">argB</name>
    <name evidence="11" type="ORF">AK812_SmicGene23049</name>
</gene>
<dbReference type="EMBL" id="LSRX01000524">
    <property type="protein sequence ID" value="OLP94884.1"/>
    <property type="molecule type" value="Genomic_DNA"/>
</dbReference>
<keyword evidence="6" id="KW-0547">Nucleotide-binding</keyword>
<feature type="region of interest" description="Disordered" evidence="9">
    <location>
        <begin position="31"/>
        <end position="51"/>
    </location>
</feature>
<keyword evidence="5" id="KW-0808">Transferase</keyword>
<proteinExistence type="inferred from homology"/>
<evidence type="ECO:0000256" key="9">
    <source>
        <dbReference type="SAM" id="MobiDB-lite"/>
    </source>
</evidence>
<evidence type="ECO:0000256" key="5">
    <source>
        <dbReference type="ARBA" id="ARBA00022679"/>
    </source>
</evidence>
<evidence type="ECO:0000256" key="6">
    <source>
        <dbReference type="ARBA" id="ARBA00022741"/>
    </source>
</evidence>
<dbReference type="PANTHER" id="PTHR23342:SF0">
    <property type="entry name" value="N-ACETYLGLUTAMATE SYNTHASE, MITOCHONDRIAL"/>
    <property type="match status" value="1"/>
</dbReference>
<dbReference type="InterPro" id="IPR004662">
    <property type="entry name" value="AcgluKinase_fam"/>
</dbReference>
<dbReference type="EC" id="2.7.2.8" evidence="2"/>
<evidence type="ECO:0000259" key="10">
    <source>
        <dbReference type="Pfam" id="PF00696"/>
    </source>
</evidence>
<evidence type="ECO:0000256" key="8">
    <source>
        <dbReference type="ARBA" id="ARBA00022840"/>
    </source>
</evidence>
<evidence type="ECO:0000256" key="7">
    <source>
        <dbReference type="ARBA" id="ARBA00022777"/>
    </source>
</evidence>
<dbReference type="InterPro" id="IPR001048">
    <property type="entry name" value="Asp/Glu/Uridylate_kinase"/>
</dbReference>
<dbReference type="PANTHER" id="PTHR23342">
    <property type="entry name" value="N-ACETYLGLUTAMATE SYNTHASE"/>
    <property type="match status" value="1"/>
</dbReference>
<evidence type="ECO:0000313" key="11">
    <source>
        <dbReference type="EMBL" id="OLP94884.1"/>
    </source>
</evidence>
<keyword evidence="8" id="KW-0067">ATP-binding</keyword>
<dbReference type="Gene3D" id="3.40.1160.10">
    <property type="entry name" value="Acetylglutamate kinase-like"/>
    <property type="match status" value="1"/>
</dbReference>
<dbReference type="NCBIfam" id="TIGR00761">
    <property type="entry name" value="argB"/>
    <property type="match status" value="1"/>
</dbReference>
<organism evidence="11 12">
    <name type="scientific">Symbiodinium microadriaticum</name>
    <name type="common">Dinoflagellate</name>
    <name type="synonym">Zooxanthella microadriatica</name>
    <dbReference type="NCBI Taxonomy" id="2951"/>
    <lineage>
        <taxon>Eukaryota</taxon>
        <taxon>Sar</taxon>
        <taxon>Alveolata</taxon>
        <taxon>Dinophyceae</taxon>
        <taxon>Suessiales</taxon>
        <taxon>Symbiodiniaceae</taxon>
        <taxon>Symbiodinium</taxon>
    </lineage>
</organism>
<evidence type="ECO:0000256" key="2">
    <source>
        <dbReference type="ARBA" id="ARBA00013065"/>
    </source>
</evidence>
<dbReference type="InterPro" id="IPR036393">
    <property type="entry name" value="AceGlu_kinase-like_sf"/>
</dbReference>
<evidence type="ECO:0000313" key="12">
    <source>
        <dbReference type="Proteomes" id="UP000186817"/>
    </source>
</evidence>
<dbReference type="GO" id="GO:0005737">
    <property type="term" value="C:cytoplasm"/>
    <property type="evidence" value="ECO:0007669"/>
    <property type="project" value="InterPro"/>
</dbReference>
<dbReference type="OrthoDB" id="423950at2759"/>
<sequence length="695" mass="75150">MFPKSSGPPPKCPPSTAAMYIRQRVHQEVAQQCQQVQSVPPPPPPPPPGPALVTLSDGCMSIQIHDSVLASQCVQRMSERIVQAVSGQCVQQRDLSRTPRRSQPSLEDAPPPGTWELEWSCLQVPGMQTIWYRVQSDFPSPVEGSLDVMHRFMAEAFTLPTLAGLEIHEFPWGDLKQSHWNVLLEILSRLRAKIVKDPHRLRSAAEAWGQFLPHVDFRFPPDDSDVNIWFATLIQSANRQSQQDNVLSQEANTQVWHLAKALAGAQNLPKMSVNSQYVCYWLVTESSVKGIVILLRHSYPCQSQTVFVAPFAHNTNSHDLASILAEAKIRPSWFGRDDLPSLGFYARLKFPVSNMRLPSNDSEGRAAMDQSLLVARKYGGGKVEGKNSANWLHRVRAVRIALLTLAFIVNVSSSVVLEATGYLSQCVTDNVSVDRQVPSPCQESAAMDFSLSIAIDAGPILLPKERFIKLCTCKEVYGDRVGIEPKFVRGLRVTDAATMEVVAMVLMGKVNKGIVATMGASGVAAVGLSGVDGGLLQAKKVDDEELGFVGEVTGVRKDVLSAALDKGLVPVVATVAADSEGNFLNVNADIAAAAIAGALDAEEFVLMTDVPGILRDVKDAGSLISEVDETGASELIDEGIVAGGMIPKVTCCLSAIKDGVQATHIIDGRRPHALIEELFSAASTGKQGTTISRNS</sequence>
<comment type="caution">
    <text evidence="11">The sequence shown here is derived from an EMBL/GenBank/DDBJ whole genome shotgun (WGS) entry which is preliminary data.</text>
</comment>
<feature type="compositionally biased region" description="Pro residues" evidence="9">
    <location>
        <begin position="39"/>
        <end position="50"/>
    </location>
</feature>
<dbReference type="GO" id="GO:0003991">
    <property type="term" value="F:acetylglutamate kinase activity"/>
    <property type="evidence" value="ECO:0007669"/>
    <property type="project" value="UniProtKB-EC"/>
</dbReference>
<keyword evidence="3" id="KW-0055">Arginine biosynthesis</keyword>
<dbReference type="Proteomes" id="UP000186817">
    <property type="component" value="Unassembled WGS sequence"/>
</dbReference>
<feature type="region of interest" description="Disordered" evidence="9">
    <location>
        <begin position="92"/>
        <end position="112"/>
    </location>
</feature>
<keyword evidence="7 11" id="KW-0418">Kinase</keyword>
<feature type="domain" description="Aspartate/glutamate/uridylate kinase" evidence="10">
    <location>
        <begin position="482"/>
        <end position="667"/>
    </location>
</feature>
<accession>A0A1Q9DI71</accession>
<dbReference type="GO" id="GO:0005524">
    <property type="term" value="F:ATP binding"/>
    <property type="evidence" value="ECO:0007669"/>
    <property type="project" value="UniProtKB-KW"/>
</dbReference>
<reference evidence="11 12" key="1">
    <citation type="submission" date="2016-02" db="EMBL/GenBank/DDBJ databases">
        <title>Genome analysis of coral dinoflagellate symbionts highlights evolutionary adaptations to a symbiotic lifestyle.</title>
        <authorList>
            <person name="Aranda M."/>
            <person name="Li Y."/>
            <person name="Liew Y.J."/>
            <person name="Baumgarten S."/>
            <person name="Simakov O."/>
            <person name="Wilson M."/>
            <person name="Piel J."/>
            <person name="Ashoor H."/>
            <person name="Bougouffa S."/>
            <person name="Bajic V.B."/>
            <person name="Ryu T."/>
            <person name="Ravasi T."/>
            <person name="Bayer T."/>
            <person name="Micklem G."/>
            <person name="Kim H."/>
            <person name="Bhak J."/>
            <person name="Lajeunesse T.C."/>
            <person name="Voolstra C.R."/>
        </authorList>
    </citation>
    <scope>NUCLEOTIDE SEQUENCE [LARGE SCALE GENOMIC DNA]</scope>
    <source>
        <strain evidence="11 12">CCMP2467</strain>
    </source>
</reference>
<evidence type="ECO:0000256" key="3">
    <source>
        <dbReference type="ARBA" id="ARBA00022571"/>
    </source>
</evidence>
<dbReference type="AlphaFoldDB" id="A0A1Q9DI71"/>
<evidence type="ECO:0000256" key="4">
    <source>
        <dbReference type="ARBA" id="ARBA00022605"/>
    </source>
</evidence>
<protein>
    <recommendedName>
        <fullName evidence="2">acetylglutamate kinase</fullName>
        <ecNumber evidence="2">2.7.2.8</ecNumber>
    </recommendedName>
</protein>
<dbReference type="InterPro" id="IPR037528">
    <property type="entry name" value="ArgB"/>
</dbReference>
<dbReference type="HAMAP" id="MF_00082">
    <property type="entry name" value="ArgB"/>
    <property type="match status" value="1"/>
</dbReference>
<comment type="pathway">
    <text evidence="1">Amino-acid biosynthesis; L-arginine biosynthesis; N(2)-acetyl-L-ornithine from L-glutamate: step 2/4.</text>
</comment>